<protein>
    <submittedName>
        <fullName evidence="3">Ribosomal RNA small subunit methyltransferase D</fullName>
    </submittedName>
</protein>
<dbReference type="EMBL" id="JARJFB010000003">
    <property type="protein sequence ID" value="MEA0970137.1"/>
    <property type="molecule type" value="Genomic_DNA"/>
</dbReference>
<comment type="caution">
    <text evidence="3">The sequence shown here is derived from an EMBL/GenBank/DDBJ whole genome shotgun (WGS) entry which is preliminary data.</text>
</comment>
<dbReference type="PROSITE" id="PS00092">
    <property type="entry name" value="N6_MTASE"/>
    <property type="match status" value="1"/>
</dbReference>
<dbReference type="Proteomes" id="UP001291687">
    <property type="component" value="Unassembled WGS sequence"/>
</dbReference>
<proteinExistence type="predicted"/>
<evidence type="ECO:0000313" key="4">
    <source>
        <dbReference type="Proteomes" id="UP001291687"/>
    </source>
</evidence>
<dbReference type="GO" id="GO:0032259">
    <property type="term" value="P:methylation"/>
    <property type="evidence" value="ECO:0007669"/>
    <property type="project" value="UniProtKB-KW"/>
</dbReference>
<gene>
    <name evidence="3" type="ORF">Megvenef_00086</name>
</gene>
<dbReference type="CDD" id="cd02440">
    <property type="entry name" value="AdoMet_MTases"/>
    <property type="match status" value="1"/>
</dbReference>
<evidence type="ECO:0000256" key="2">
    <source>
        <dbReference type="ARBA" id="ARBA00022679"/>
    </source>
</evidence>
<reference evidence="3 4" key="1">
    <citation type="submission" date="2023-03" db="EMBL/GenBank/DDBJ databases">
        <title>Host association and intracellularity evolved multiple times independently in the Rickettsiales.</title>
        <authorList>
            <person name="Castelli M."/>
            <person name="Nardi T."/>
            <person name="Gammuto L."/>
            <person name="Bellinzona G."/>
            <person name="Sabaneyeva E."/>
            <person name="Potekhin A."/>
            <person name="Serra V."/>
            <person name="Petroni G."/>
            <person name="Sassera D."/>
        </authorList>
    </citation>
    <scope>NUCLEOTIDE SEQUENCE [LARGE SCALE GENOMIC DNA]</scope>
    <source>
        <strain evidence="3 4">Sr 2-6</strain>
    </source>
</reference>
<evidence type="ECO:0000313" key="3">
    <source>
        <dbReference type="EMBL" id="MEA0970137.1"/>
    </source>
</evidence>
<dbReference type="Gene3D" id="3.40.50.150">
    <property type="entry name" value="Vaccinia Virus protein VP39"/>
    <property type="match status" value="1"/>
</dbReference>
<dbReference type="Pfam" id="PF03602">
    <property type="entry name" value="Cons_hypoth95"/>
    <property type="match status" value="1"/>
</dbReference>
<keyword evidence="2" id="KW-0808">Transferase</keyword>
<sequence length="187" mass="20901">MRIIAGKHKNRVIPTLKKSDYRPSTAKFREALFSILSSGNFADTRLINGAQVLDLFAGTGSLSFEALSRGANSVTLVDSCLEHLDLAMEFARKIGEIDNISVLVTDATFLPKAERKYNLVFMDPPYNKRFVVKSLICLVKNGWLTNGAIIAVEMNKRESIELMDGISLVKEKVYGNNKLLILKYDQK</sequence>
<dbReference type="RefSeq" id="WP_322776044.1">
    <property type="nucleotide sequence ID" value="NZ_JARJFB010000003.1"/>
</dbReference>
<keyword evidence="1 3" id="KW-0489">Methyltransferase</keyword>
<accession>A0ABU5NAD3</accession>
<dbReference type="SUPFAM" id="SSF53335">
    <property type="entry name" value="S-adenosyl-L-methionine-dependent methyltransferases"/>
    <property type="match status" value="1"/>
</dbReference>
<dbReference type="PANTHER" id="PTHR43542:SF1">
    <property type="entry name" value="METHYLTRANSFERASE"/>
    <property type="match status" value="1"/>
</dbReference>
<dbReference type="NCBIfam" id="TIGR00095">
    <property type="entry name" value="16S rRNA (guanine(966)-N(2))-methyltransferase RsmD"/>
    <property type="match status" value="1"/>
</dbReference>
<keyword evidence="4" id="KW-1185">Reference proteome</keyword>
<name>A0ABU5NAD3_9RICK</name>
<evidence type="ECO:0000256" key="1">
    <source>
        <dbReference type="ARBA" id="ARBA00022603"/>
    </source>
</evidence>
<organism evidence="3 4">
    <name type="scientific">Candidatus Megaera venefica</name>
    <dbReference type="NCBI Taxonomy" id="2055910"/>
    <lineage>
        <taxon>Bacteria</taxon>
        <taxon>Pseudomonadati</taxon>
        <taxon>Pseudomonadota</taxon>
        <taxon>Alphaproteobacteria</taxon>
        <taxon>Rickettsiales</taxon>
        <taxon>Rickettsiaceae</taxon>
        <taxon>Candidatus Megaera</taxon>
    </lineage>
</organism>
<dbReference type="InterPro" id="IPR029063">
    <property type="entry name" value="SAM-dependent_MTases_sf"/>
</dbReference>
<dbReference type="InterPro" id="IPR004398">
    <property type="entry name" value="RNA_MeTrfase_RsmD"/>
</dbReference>
<dbReference type="PIRSF" id="PIRSF004553">
    <property type="entry name" value="CHP00095"/>
    <property type="match status" value="1"/>
</dbReference>
<dbReference type="InterPro" id="IPR002052">
    <property type="entry name" value="DNA_methylase_N6_adenine_CS"/>
</dbReference>
<dbReference type="GO" id="GO:0008168">
    <property type="term" value="F:methyltransferase activity"/>
    <property type="evidence" value="ECO:0007669"/>
    <property type="project" value="UniProtKB-KW"/>
</dbReference>
<dbReference type="PANTHER" id="PTHR43542">
    <property type="entry name" value="METHYLTRANSFERASE"/>
    <property type="match status" value="1"/>
</dbReference>